<proteinExistence type="predicted"/>
<dbReference type="Proteomes" id="UP000604825">
    <property type="component" value="Unassembled WGS sequence"/>
</dbReference>
<accession>A0A811NE76</accession>
<name>A0A811NE76_9POAL</name>
<reference evidence="1" key="1">
    <citation type="submission" date="2020-10" db="EMBL/GenBank/DDBJ databases">
        <authorList>
            <person name="Han B."/>
            <person name="Lu T."/>
            <person name="Zhao Q."/>
            <person name="Huang X."/>
            <person name="Zhao Y."/>
        </authorList>
    </citation>
    <scope>NUCLEOTIDE SEQUENCE</scope>
</reference>
<keyword evidence="2" id="KW-1185">Reference proteome</keyword>
<comment type="caution">
    <text evidence="1">The sequence shown here is derived from an EMBL/GenBank/DDBJ whole genome shotgun (WGS) entry which is preliminary data.</text>
</comment>
<evidence type="ECO:0000313" key="2">
    <source>
        <dbReference type="Proteomes" id="UP000604825"/>
    </source>
</evidence>
<organism evidence="1 2">
    <name type="scientific">Miscanthus lutarioriparius</name>
    <dbReference type="NCBI Taxonomy" id="422564"/>
    <lineage>
        <taxon>Eukaryota</taxon>
        <taxon>Viridiplantae</taxon>
        <taxon>Streptophyta</taxon>
        <taxon>Embryophyta</taxon>
        <taxon>Tracheophyta</taxon>
        <taxon>Spermatophyta</taxon>
        <taxon>Magnoliopsida</taxon>
        <taxon>Liliopsida</taxon>
        <taxon>Poales</taxon>
        <taxon>Poaceae</taxon>
        <taxon>PACMAD clade</taxon>
        <taxon>Panicoideae</taxon>
        <taxon>Andropogonodae</taxon>
        <taxon>Andropogoneae</taxon>
        <taxon>Saccharinae</taxon>
        <taxon>Miscanthus</taxon>
    </lineage>
</organism>
<dbReference type="EMBL" id="CAJGYO010000004">
    <property type="protein sequence ID" value="CAD6222718.1"/>
    <property type="molecule type" value="Genomic_DNA"/>
</dbReference>
<evidence type="ECO:0000313" key="1">
    <source>
        <dbReference type="EMBL" id="CAD6222718.1"/>
    </source>
</evidence>
<protein>
    <submittedName>
        <fullName evidence="1">Uncharacterized protein</fullName>
    </submittedName>
</protein>
<sequence length="130" mass="14642">MHGYPYTQPSLVVCSGMLLIVHYSLRLASSGAPVNYKAYCLDMSIEPVTWVEVVKLENDALFMGHDVRSPAFSCMSPGRWGGRINYLYYAHYNQPWVLHGMGDDAEAVWDDSTDPDLVHSRGLCLKLQPF</sequence>
<dbReference type="AlphaFoldDB" id="A0A811NE76"/>
<dbReference type="PANTHER" id="PTHR33800">
    <property type="entry name" value="OS06G0113600 PROTEIN"/>
    <property type="match status" value="1"/>
</dbReference>
<gene>
    <name evidence="1" type="ORF">NCGR_LOCUS15242</name>
</gene>
<dbReference type="PANTHER" id="PTHR33800:SF3">
    <property type="entry name" value="OS06G0111200 PROTEIN"/>
    <property type="match status" value="1"/>
</dbReference>